<keyword evidence="4 6" id="KW-0274">FAD</keyword>
<gene>
    <name evidence="9" type="ORF">Tdes44962_MAKER04616</name>
</gene>
<comment type="cofactor">
    <cofactor evidence="1 6">
        <name>FAD</name>
        <dbReference type="ChEBI" id="CHEBI:57692"/>
    </cofactor>
</comment>
<name>A0A9W7SMA9_9PEZI</name>
<keyword evidence="10" id="KW-1185">Reference proteome</keyword>
<dbReference type="AlphaFoldDB" id="A0A9W7SMA9"/>
<dbReference type="Gene3D" id="3.30.9.10">
    <property type="entry name" value="D-Amino Acid Oxidase, subunit A, domain 2"/>
    <property type="match status" value="1"/>
</dbReference>
<evidence type="ECO:0000313" key="10">
    <source>
        <dbReference type="Proteomes" id="UP001138500"/>
    </source>
</evidence>
<evidence type="ECO:0000256" key="3">
    <source>
        <dbReference type="ARBA" id="ARBA00022630"/>
    </source>
</evidence>
<dbReference type="Gene3D" id="3.40.50.720">
    <property type="entry name" value="NAD(P)-binding Rossmann-like Domain"/>
    <property type="match status" value="1"/>
</dbReference>
<comment type="similarity">
    <text evidence="2">Belongs to the DAMOX/DASOX family.</text>
</comment>
<dbReference type="EMBL" id="RIBY02002189">
    <property type="protein sequence ID" value="KAH9823654.1"/>
    <property type="molecule type" value="Genomic_DNA"/>
</dbReference>
<dbReference type="Pfam" id="PF01266">
    <property type="entry name" value="DAO"/>
    <property type="match status" value="1"/>
</dbReference>
<proteinExistence type="inferred from homology"/>
<dbReference type="PANTHER" id="PTHR11530:SF11">
    <property type="entry name" value="D-ASPARTATE OXIDASE"/>
    <property type="match status" value="1"/>
</dbReference>
<dbReference type="GO" id="GO:0005737">
    <property type="term" value="C:cytoplasm"/>
    <property type="evidence" value="ECO:0007669"/>
    <property type="project" value="TreeGrafter"/>
</dbReference>
<keyword evidence="5" id="KW-0560">Oxidoreductase</keyword>
<reference evidence="9 10" key="1">
    <citation type="journal article" date="2018" name="IMA Fungus">
        <title>IMA Genome-F 10: Nine draft genome sequences of Claviceps purpurea s.lat., including C. arundinis, C. humidiphila, and C. cf. spartinae, pseudomolecules for the pitch canker pathogen Fusarium circinatum, draft genome of Davidsoniella eucalypti, Grosmannia galeiformis, Quambalaria eucalypti, and Teratosphaeria destructans.</title>
        <authorList>
            <person name="Wingfield B.D."/>
            <person name="Liu M."/>
            <person name="Nguyen H.D."/>
            <person name="Lane F.A."/>
            <person name="Morgan S.W."/>
            <person name="De Vos L."/>
            <person name="Wilken P.M."/>
            <person name="Duong T.A."/>
            <person name="Aylward J."/>
            <person name="Coetzee M.P."/>
            <person name="Dadej K."/>
            <person name="De Beer Z.W."/>
            <person name="Findlay W."/>
            <person name="Havenga M."/>
            <person name="Kolarik M."/>
            <person name="Menzies J.G."/>
            <person name="Naidoo K."/>
            <person name="Pochopski O."/>
            <person name="Shoukouhi P."/>
            <person name="Santana Q.C."/>
            <person name="Seifert K.A."/>
            <person name="Soal N."/>
            <person name="Steenkamp E.T."/>
            <person name="Tatham C.T."/>
            <person name="van der Nest M.A."/>
            <person name="Wingfield M.J."/>
        </authorList>
    </citation>
    <scope>NUCLEOTIDE SEQUENCE [LARGE SCALE GENOMIC DNA]</scope>
    <source>
        <strain evidence="9">CMW44962</strain>
    </source>
</reference>
<evidence type="ECO:0000256" key="5">
    <source>
        <dbReference type="ARBA" id="ARBA00023002"/>
    </source>
</evidence>
<evidence type="ECO:0000256" key="1">
    <source>
        <dbReference type="ARBA" id="ARBA00001974"/>
    </source>
</evidence>
<feature type="binding site" evidence="6">
    <location>
        <position position="215"/>
    </location>
    <ligand>
        <name>FAD</name>
        <dbReference type="ChEBI" id="CHEBI:57692"/>
    </ligand>
</feature>
<feature type="binding site" evidence="6">
    <location>
        <position position="256"/>
    </location>
    <ligand>
        <name>D-dopa</name>
        <dbReference type="ChEBI" id="CHEBI:149689"/>
    </ligand>
</feature>
<evidence type="ECO:0000259" key="8">
    <source>
        <dbReference type="Pfam" id="PF01266"/>
    </source>
</evidence>
<sequence>MRNRKHVVVLGAGVTGLTCAVFLSEAGYEVTVVAAHVPGDESAEYASPWAGAHWRTHGSSPTQEPMVCDWDLQTYEYWVDMMEQEKKNPRRAKSGIKMYTSHHFWDADNIPENLWWAPHVQGFRELSGHFDPIKSIHATQPPDAPSVKHAAASLAMAVNVPHYLQYLQRRLRDTGGKVIKARLPTSSGLAHALSAAETLALVSGQPRVDVFVNATGLGAAELCGDETMYPVRGQTVLVKGEADSIRTRLGDGYTAYCIPRPGSGTTILGGTKQVGSWDDRVDPRTTEEILERCRWMVPELRTGRGDVDGGFEVVSVQCGFRPARRDGVRVEKEVVREGAGVGVKGKKVVHAYGHSGAGYQNSVGCARLVVRLVRESLDEDGKELARL</sequence>
<feature type="binding site" evidence="6">
    <location>
        <position position="356"/>
    </location>
    <ligand>
        <name>D-dopa</name>
        <dbReference type="ChEBI" id="CHEBI:149689"/>
    </ligand>
</feature>
<evidence type="ECO:0000256" key="4">
    <source>
        <dbReference type="ARBA" id="ARBA00022827"/>
    </source>
</evidence>
<dbReference type="InterPro" id="IPR006181">
    <property type="entry name" value="D-amino_acid_oxidase_CS"/>
</dbReference>
<dbReference type="GO" id="GO:0003884">
    <property type="term" value="F:D-amino-acid oxidase activity"/>
    <property type="evidence" value="ECO:0007669"/>
    <property type="project" value="InterPro"/>
</dbReference>
<protein>
    <submittedName>
        <fullName evidence="9">D-amino-acid oxidase like protein</fullName>
    </submittedName>
</protein>
<feature type="binding site" evidence="6">
    <location>
        <position position="321"/>
    </location>
    <ligand>
        <name>D-dopa</name>
        <dbReference type="ChEBI" id="CHEBI:149689"/>
    </ligand>
</feature>
<keyword evidence="7" id="KW-0732">Signal</keyword>
<dbReference type="PROSITE" id="PS00677">
    <property type="entry name" value="DAO"/>
    <property type="match status" value="1"/>
</dbReference>
<accession>A0A9W7SMA9</accession>
<evidence type="ECO:0000256" key="6">
    <source>
        <dbReference type="PIRSR" id="PIRSR000189-1"/>
    </source>
</evidence>
<reference evidence="9 10" key="2">
    <citation type="journal article" date="2021" name="Curr. Genet.">
        <title>Genetic response to nitrogen starvation in the aggressive Eucalyptus foliar pathogen Teratosphaeria destructans.</title>
        <authorList>
            <person name="Havenga M."/>
            <person name="Wingfield B.D."/>
            <person name="Wingfield M.J."/>
            <person name="Dreyer L.L."/>
            <person name="Roets F."/>
            <person name="Aylward J."/>
        </authorList>
    </citation>
    <scope>NUCLEOTIDE SEQUENCE [LARGE SCALE GENOMIC DNA]</scope>
    <source>
        <strain evidence="9">CMW44962</strain>
    </source>
</reference>
<dbReference type="Proteomes" id="UP001138500">
    <property type="component" value="Unassembled WGS sequence"/>
</dbReference>
<dbReference type="InterPro" id="IPR006076">
    <property type="entry name" value="FAD-dep_OxRdtase"/>
</dbReference>
<dbReference type="OrthoDB" id="2015447at2759"/>
<evidence type="ECO:0000313" key="9">
    <source>
        <dbReference type="EMBL" id="KAH9823654.1"/>
    </source>
</evidence>
<evidence type="ECO:0000256" key="2">
    <source>
        <dbReference type="ARBA" id="ARBA00006730"/>
    </source>
</evidence>
<feature type="signal peptide" evidence="7">
    <location>
        <begin position="1"/>
        <end position="20"/>
    </location>
</feature>
<dbReference type="GO" id="GO:0071949">
    <property type="term" value="F:FAD binding"/>
    <property type="evidence" value="ECO:0007669"/>
    <property type="project" value="InterPro"/>
</dbReference>
<organism evidence="9 10">
    <name type="scientific">Teratosphaeria destructans</name>
    <dbReference type="NCBI Taxonomy" id="418781"/>
    <lineage>
        <taxon>Eukaryota</taxon>
        <taxon>Fungi</taxon>
        <taxon>Dikarya</taxon>
        <taxon>Ascomycota</taxon>
        <taxon>Pezizomycotina</taxon>
        <taxon>Dothideomycetes</taxon>
        <taxon>Dothideomycetidae</taxon>
        <taxon>Mycosphaerellales</taxon>
        <taxon>Teratosphaeriaceae</taxon>
        <taxon>Teratosphaeria</taxon>
    </lineage>
</organism>
<dbReference type="SUPFAM" id="SSF54373">
    <property type="entry name" value="FAD-linked reductases, C-terminal domain"/>
    <property type="match status" value="1"/>
</dbReference>
<feature type="domain" description="FAD dependent oxidoreductase" evidence="8">
    <location>
        <begin position="6"/>
        <end position="371"/>
    </location>
</feature>
<comment type="caution">
    <text evidence="9">The sequence shown here is derived from an EMBL/GenBank/DDBJ whole genome shotgun (WGS) entry which is preliminary data.</text>
</comment>
<dbReference type="SUPFAM" id="SSF51971">
    <property type="entry name" value="Nucleotide-binding domain"/>
    <property type="match status" value="1"/>
</dbReference>
<evidence type="ECO:0000256" key="7">
    <source>
        <dbReference type="SAM" id="SignalP"/>
    </source>
</evidence>
<dbReference type="PIRSF" id="PIRSF000189">
    <property type="entry name" value="D-aa_oxidase"/>
    <property type="match status" value="1"/>
</dbReference>
<dbReference type="GO" id="GO:0019478">
    <property type="term" value="P:D-amino acid catabolic process"/>
    <property type="evidence" value="ECO:0007669"/>
    <property type="project" value="TreeGrafter"/>
</dbReference>
<dbReference type="PANTHER" id="PTHR11530">
    <property type="entry name" value="D-AMINO ACID OXIDASE"/>
    <property type="match status" value="1"/>
</dbReference>
<feature type="chain" id="PRO_5040963465" evidence="7">
    <location>
        <begin position="21"/>
        <end position="387"/>
    </location>
</feature>
<keyword evidence="3" id="KW-0285">Flavoprotein</keyword>
<dbReference type="InterPro" id="IPR023209">
    <property type="entry name" value="DAO"/>
</dbReference>